<dbReference type="EMBL" id="CAEY01001352">
    <property type="status" value="NOT_ANNOTATED_CDS"/>
    <property type="molecule type" value="Genomic_DNA"/>
</dbReference>
<dbReference type="FunFam" id="3.40.30.10:FF:000050">
    <property type="entry name" value="protein disulfide-isomerase A6 isoform X1"/>
    <property type="match status" value="1"/>
</dbReference>
<dbReference type="HOGENOM" id="CLU_030311_0_0_1"/>
<gene>
    <name evidence="15" type="primary">107359809</name>
</gene>
<dbReference type="eggNOG" id="KOG0191">
    <property type="taxonomic scope" value="Eukaryota"/>
</dbReference>
<dbReference type="InterPro" id="IPR017937">
    <property type="entry name" value="Thioredoxin_CS"/>
</dbReference>
<dbReference type="EC" id="5.3.4.1" evidence="4"/>
<dbReference type="GO" id="GO:0015035">
    <property type="term" value="F:protein-disulfide reductase activity"/>
    <property type="evidence" value="ECO:0007669"/>
    <property type="project" value="TreeGrafter"/>
</dbReference>
<evidence type="ECO:0000256" key="2">
    <source>
        <dbReference type="ARBA" id="ARBA00004319"/>
    </source>
</evidence>
<dbReference type="InterPro" id="IPR005788">
    <property type="entry name" value="PDI_thioredoxin-like_dom"/>
</dbReference>
<dbReference type="CDD" id="cd03001">
    <property type="entry name" value="PDI_a_P5"/>
    <property type="match status" value="1"/>
</dbReference>
<keyword evidence="6" id="KW-0677">Repeat</keyword>
<keyword evidence="9" id="KW-0413">Isomerase</keyword>
<protein>
    <recommendedName>
        <fullName evidence="4">protein disulfide-isomerase</fullName>
        <ecNumber evidence="4">5.3.4.1</ecNumber>
    </recommendedName>
</protein>
<keyword evidence="10" id="KW-0676">Redox-active center</keyword>
<reference evidence="16" key="1">
    <citation type="submission" date="2011-08" db="EMBL/GenBank/DDBJ databases">
        <authorList>
            <person name="Rombauts S."/>
        </authorList>
    </citation>
    <scope>NUCLEOTIDE SEQUENCE</scope>
    <source>
        <strain evidence="16">London</strain>
    </source>
</reference>
<dbReference type="SUPFAM" id="SSF52833">
    <property type="entry name" value="Thioredoxin-like"/>
    <property type="match status" value="3"/>
</dbReference>
<dbReference type="GO" id="GO:0003756">
    <property type="term" value="F:protein disulfide isomerase activity"/>
    <property type="evidence" value="ECO:0007669"/>
    <property type="project" value="UniProtKB-EC"/>
</dbReference>
<evidence type="ECO:0000256" key="13">
    <source>
        <dbReference type="SAM" id="SignalP"/>
    </source>
</evidence>
<comment type="subcellular location">
    <subcellularLocation>
        <location evidence="2">Endoplasmic reticulum lumen</location>
    </subcellularLocation>
</comment>
<dbReference type="KEGG" id="tut:107359809"/>
<dbReference type="CDD" id="cd02983">
    <property type="entry name" value="P5_C"/>
    <property type="match status" value="1"/>
</dbReference>
<feature type="domain" description="Thioredoxin" evidence="14">
    <location>
        <begin position="150"/>
        <end position="264"/>
    </location>
</feature>
<dbReference type="InterPro" id="IPR013766">
    <property type="entry name" value="Thioredoxin_domain"/>
</dbReference>
<dbReference type="Pfam" id="PF00085">
    <property type="entry name" value="Thioredoxin"/>
    <property type="match status" value="2"/>
</dbReference>
<keyword evidence="7" id="KW-0256">Endoplasmic reticulum</keyword>
<dbReference type="NCBIfam" id="TIGR01126">
    <property type="entry name" value="pdi_dom"/>
    <property type="match status" value="2"/>
</dbReference>
<dbReference type="EnsemblMetazoa" id="tetur04g01630.1">
    <property type="protein sequence ID" value="tetur04g01630.1"/>
    <property type="gene ID" value="tetur04g01630"/>
</dbReference>
<accession>T1K1J6</accession>
<evidence type="ECO:0000256" key="10">
    <source>
        <dbReference type="ARBA" id="ARBA00023284"/>
    </source>
</evidence>
<comment type="similarity">
    <text evidence="3 11">Belongs to the protein disulfide isomerase family.</text>
</comment>
<dbReference type="GO" id="GO:0005788">
    <property type="term" value="C:endoplasmic reticulum lumen"/>
    <property type="evidence" value="ECO:0007669"/>
    <property type="project" value="UniProtKB-SubCell"/>
</dbReference>
<dbReference type="OMA" id="KQKLWGW"/>
<reference evidence="15" key="2">
    <citation type="submission" date="2015-06" db="UniProtKB">
        <authorList>
            <consortium name="EnsemblMetazoa"/>
        </authorList>
    </citation>
    <scope>IDENTIFICATION</scope>
</reference>
<evidence type="ECO:0000256" key="8">
    <source>
        <dbReference type="ARBA" id="ARBA00023157"/>
    </source>
</evidence>
<evidence type="ECO:0000313" key="16">
    <source>
        <dbReference type="Proteomes" id="UP000015104"/>
    </source>
</evidence>
<organism evidence="15 16">
    <name type="scientific">Tetranychus urticae</name>
    <name type="common">Two-spotted spider mite</name>
    <dbReference type="NCBI Taxonomy" id="32264"/>
    <lineage>
        <taxon>Eukaryota</taxon>
        <taxon>Metazoa</taxon>
        <taxon>Ecdysozoa</taxon>
        <taxon>Arthropoda</taxon>
        <taxon>Chelicerata</taxon>
        <taxon>Arachnida</taxon>
        <taxon>Acari</taxon>
        <taxon>Acariformes</taxon>
        <taxon>Trombidiformes</taxon>
        <taxon>Prostigmata</taxon>
        <taxon>Eleutherengona</taxon>
        <taxon>Raphignathae</taxon>
        <taxon>Tetranychoidea</taxon>
        <taxon>Tetranychidae</taxon>
        <taxon>Tetranychus</taxon>
    </lineage>
</organism>
<feature type="chain" id="PRO_5004580204" description="protein disulfide-isomerase" evidence="13">
    <location>
        <begin position="20"/>
        <end position="420"/>
    </location>
</feature>
<evidence type="ECO:0000259" key="14">
    <source>
        <dbReference type="PROSITE" id="PS51352"/>
    </source>
</evidence>
<evidence type="ECO:0000256" key="3">
    <source>
        <dbReference type="ARBA" id="ARBA00006347"/>
    </source>
</evidence>
<feature type="region of interest" description="Disordered" evidence="12">
    <location>
        <begin position="399"/>
        <end position="420"/>
    </location>
</feature>
<keyword evidence="5 13" id="KW-0732">Signal</keyword>
<dbReference type="PANTHER" id="PTHR45815:SF3">
    <property type="entry name" value="PROTEIN DISULFIDE-ISOMERASE A6"/>
    <property type="match status" value="1"/>
</dbReference>
<dbReference type="InterPro" id="IPR036249">
    <property type="entry name" value="Thioredoxin-like_sf"/>
</dbReference>
<evidence type="ECO:0000256" key="9">
    <source>
        <dbReference type="ARBA" id="ARBA00023235"/>
    </source>
</evidence>
<dbReference type="STRING" id="32264.T1K1J6"/>
<dbReference type="PANTHER" id="PTHR45815">
    <property type="entry name" value="PROTEIN DISULFIDE-ISOMERASE A6"/>
    <property type="match status" value="1"/>
</dbReference>
<dbReference type="AlphaFoldDB" id="T1K1J6"/>
<proteinExistence type="inferred from homology"/>
<evidence type="ECO:0000256" key="12">
    <source>
        <dbReference type="SAM" id="MobiDB-lite"/>
    </source>
</evidence>
<evidence type="ECO:0000256" key="7">
    <source>
        <dbReference type="ARBA" id="ARBA00022824"/>
    </source>
</evidence>
<keyword evidence="16" id="KW-1185">Reference proteome</keyword>
<evidence type="ECO:0000256" key="11">
    <source>
        <dbReference type="RuleBase" id="RU004208"/>
    </source>
</evidence>
<name>T1K1J6_TETUR</name>
<dbReference type="PRINTS" id="PR00421">
    <property type="entry name" value="THIOREDOXIN"/>
</dbReference>
<dbReference type="GO" id="GO:0034976">
    <property type="term" value="P:response to endoplasmic reticulum stress"/>
    <property type="evidence" value="ECO:0007669"/>
    <property type="project" value="TreeGrafter"/>
</dbReference>
<evidence type="ECO:0000256" key="4">
    <source>
        <dbReference type="ARBA" id="ARBA00012723"/>
    </source>
</evidence>
<dbReference type="InterPro" id="IPR057305">
    <property type="entry name" value="Thioredox_PDIA6_C"/>
</dbReference>
<comment type="catalytic activity">
    <reaction evidence="1">
        <text>Catalyzes the rearrangement of -S-S- bonds in proteins.</text>
        <dbReference type="EC" id="5.3.4.1"/>
    </reaction>
</comment>
<evidence type="ECO:0000256" key="6">
    <source>
        <dbReference type="ARBA" id="ARBA00022737"/>
    </source>
</evidence>
<evidence type="ECO:0000313" key="15">
    <source>
        <dbReference type="EnsemblMetazoa" id="tetur04g01630.1"/>
    </source>
</evidence>
<evidence type="ECO:0000256" key="5">
    <source>
        <dbReference type="ARBA" id="ARBA00022729"/>
    </source>
</evidence>
<dbReference type="PROSITE" id="PS51352">
    <property type="entry name" value="THIOREDOXIN_2"/>
    <property type="match status" value="2"/>
</dbReference>
<sequence length="420" mass="45845">MTSFSINLILVSTLVVCLGQFGFSLYSPSSSVVDLTPANFDDKVLDSKTIWIVEFFAPWCGHCKSFAPEYQKAAEALKGVVKVGAVDADAHGSLGQKYGIRGFPTIKIFIPGKSSPIDYQGARTAKGLVDAAFRELRQIVDERVDGGQSKSSGGKNNVIEVTDANFKEKVLESKEPFLLEFFAPWCGHCKNLEPVWRSVADELAEEGAPVKIGALDATVNTITANEYGIKGFPTIKLFVDGQAEDYEGGRSRTDILEYVKAKIADRVPPPEIVQITKESVLTDYCGKAQLCVVSFLPHILDCDSKCRNDYLNVLKQISEKHKKYGYLWAEAVAQPKLEEALGVGGFGYPALVALNIRKMKYSTLRGSFSVDGVHEFLRDLSYGKGSSVPVPGAKLPTIESIEPWDGKDGELPTVSPSDEL</sequence>
<dbReference type="Pfam" id="PF24541">
    <property type="entry name" value="Thioredox_PDIA6_C"/>
    <property type="match status" value="1"/>
</dbReference>
<dbReference type="Proteomes" id="UP000015104">
    <property type="component" value="Unassembled WGS sequence"/>
</dbReference>
<evidence type="ECO:0000256" key="1">
    <source>
        <dbReference type="ARBA" id="ARBA00001182"/>
    </source>
</evidence>
<dbReference type="Gene3D" id="3.40.30.10">
    <property type="entry name" value="Glutaredoxin"/>
    <property type="match status" value="3"/>
</dbReference>
<feature type="domain" description="Thioredoxin" evidence="14">
    <location>
        <begin position="21"/>
        <end position="138"/>
    </location>
</feature>
<feature type="signal peptide" evidence="13">
    <location>
        <begin position="1"/>
        <end position="19"/>
    </location>
</feature>
<keyword evidence="8" id="KW-1015">Disulfide bond</keyword>
<dbReference type="OrthoDB" id="10264505at2759"/>
<dbReference type="PROSITE" id="PS00194">
    <property type="entry name" value="THIOREDOXIN_1"/>
    <property type="match status" value="2"/>
</dbReference>